<keyword evidence="10" id="KW-1185">Reference proteome</keyword>
<gene>
    <name evidence="11" type="primary">LOC117650700</name>
</gene>
<accession>A0A6P8ZYH3</accession>
<evidence type="ECO:0000256" key="6">
    <source>
        <dbReference type="ARBA" id="ARBA00022801"/>
    </source>
</evidence>
<name>A0A6P8ZYH3_THRPL</name>
<feature type="compositionally biased region" description="Polar residues" evidence="8">
    <location>
        <begin position="668"/>
        <end position="677"/>
    </location>
</feature>
<sequence>MPFGLSAAPGVFQTVTDRLMRPSMIPTAECDLGDPYGVYLDDICVAGDEFQYMLQKTYALFNRVRASQMKLKAKKCFLFKRRLEFLGFVLTKDGISANEDKVARIVHWPVPLNRTELRSWLGLAGFYSRFIDHMADIAAVLYDLLRDCVPFVWSPACQEALDRLKTALTTAPVLGVARADKGPFSVHCDASQRAVACILSQEQDGRQVVLHYHSRKMPTNKRPLCATHVELYALVEATRAFRLYLLGRTFFFYTDHYALQWLRSFKHPEGKLARWLMRLEEFRFEIRHMKGKDLTNADALSRRPDRPCSQGCKTCERMEQRDEERDKVVSFLIRQVSIVNGDEWQTPNLAKAQQCDPDLKPIYDAVKAERKPRLQDIVGFGPITRSLWVQFKSLVLQSGVLKRCFEHSSGDPELNIYQIVVPEKQRKELVLQYHTSPSSGSHFGVSKCYNLLKERFYWPDMNTTVRDCKVHKFTKDQIEQLKVKQTQVALKRKSSDAAAPDEFFKKRVTQSDVDRATDNLIIRHRLPHSIVDSEVFQNAILLGCPSNVSVGRRQTFRKRLDKHYEKMKKNLTEKLKKVRYVATTADGWSKFRRGFLGMTVSWIDPDTMQRERAGLALTRLKGSHTHEKLAYEMSKINETFGISSKTTKCTTDSAANYRKAFTVFSSNATNSQQNGSAQMDDEEEDEEEQDLCEPISLEDALDSAELDGVTLPDHQRCAAHIINLLATTDAKEALTANASYKKLHDSTETTLREWWRKQSRSELVSTAIQDGFGVKLEVSGETRWNSEFDAKLQIVRLIDKDEEKFKTVIEGAGLTLLTSTEIKFLREFVHVMQPVAMALDILQRDKNMFAGYLIPTVLSMEAQLKLRRSMNGKPLKYCDVLARTLITAIRTSRRFSHYLEDEELRLAAALIPCFKLDWEKDETKRAELKDALIRRAERIELPSDESQTQHSQQKENDSQSQNTGRVADVEGDAEWQAEDEPEEVSAEDAFFGITPVAPASPAALETPEQEVERFLATRIPGQGVVSSFAKAPNGKRDFPRLAEMFLQLNTGLPSSASVERFFSECGRSFIALRNRLGDATLEIEVLLAMNWHYWDE</sequence>
<dbReference type="GO" id="GO:0042575">
    <property type="term" value="C:DNA polymerase complex"/>
    <property type="evidence" value="ECO:0007669"/>
    <property type="project" value="UniProtKB-ARBA"/>
</dbReference>
<dbReference type="Pfam" id="PF17921">
    <property type="entry name" value="Integrase_H2C2"/>
    <property type="match status" value="1"/>
</dbReference>
<keyword evidence="2" id="KW-0808">Transferase</keyword>
<dbReference type="InterPro" id="IPR012337">
    <property type="entry name" value="RNaseH-like_sf"/>
</dbReference>
<dbReference type="InterPro" id="IPR041373">
    <property type="entry name" value="RT_RNaseH"/>
</dbReference>
<dbReference type="GO" id="GO:0016787">
    <property type="term" value="F:hydrolase activity"/>
    <property type="evidence" value="ECO:0007669"/>
    <property type="project" value="UniProtKB-KW"/>
</dbReference>
<dbReference type="GO" id="GO:0004519">
    <property type="term" value="F:endonuclease activity"/>
    <property type="evidence" value="ECO:0007669"/>
    <property type="project" value="UniProtKB-KW"/>
</dbReference>
<keyword evidence="5" id="KW-0255">Endonuclease</keyword>
<dbReference type="Pfam" id="PF17917">
    <property type="entry name" value="RT_RNaseH"/>
    <property type="match status" value="1"/>
</dbReference>
<keyword evidence="4" id="KW-0540">Nuclease</keyword>
<feature type="domain" description="Reverse transcriptase" evidence="9">
    <location>
        <begin position="1"/>
        <end position="125"/>
    </location>
</feature>
<dbReference type="OrthoDB" id="8195018at2759"/>
<organism evidence="11">
    <name type="scientific">Thrips palmi</name>
    <name type="common">Melon thrips</name>
    <dbReference type="NCBI Taxonomy" id="161013"/>
    <lineage>
        <taxon>Eukaryota</taxon>
        <taxon>Metazoa</taxon>
        <taxon>Ecdysozoa</taxon>
        <taxon>Arthropoda</taxon>
        <taxon>Hexapoda</taxon>
        <taxon>Insecta</taxon>
        <taxon>Pterygota</taxon>
        <taxon>Neoptera</taxon>
        <taxon>Paraneoptera</taxon>
        <taxon>Thysanoptera</taxon>
        <taxon>Terebrantia</taxon>
        <taxon>Thripoidea</taxon>
        <taxon>Thripidae</taxon>
        <taxon>Thrips</taxon>
    </lineage>
</organism>
<evidence type="ECO:0000313" key="10">
    <source>
        <dbReference type="Proteomes" id="UP000515158"/>
    </source>
</evidence>
<dbReference type="Proteomes" id="UP000515158">
    <property type="component" value="Unplaced"/>
</dbReference>
<feature type="compositionally biased region" description="Acidic residues" evidence="8">
    <location>
        <begin position="679"/>
        <end position="689"/>
    </location>
</feature>
<dbReference type="InterPro" id="IPR000477">
    <property type="entry name" value="RT_dom"/>
</dbReference>
<dbReference type="Gene3D" id="1.10.340.70">
    <property type="match status" value="1"/>
</dbReference>
<dbReference type="KEGG" id="tpal:117650700"/>
<feature type="region of interest" description="Disordered" evidence="8">
    <location>
        <begin position="939"/>
        <end position="981"/>
    </location>
</feature>
<dbReference type="InterPro" id="IPR043128">
    <property type="entry name" value="Rev_trsase/Diguanyl_cyclase"/>
</dbReference>
<dbReference type="Pfam" id="PF00078">
    <property type="entry name" value="RVT_1"/>
    <property type="match status" value="1"/>
</dbReference>
<dbReference type="InParanoid" id="A0A6P8ZYH3"/>
<evidence type="ECO:0000259" key="9">
    <source>
        <dbReference type="PROSITE" id="PS50878"/>
    </source>
</evidence>
<evidence type="ECO:0000313" key="11">
    <source>
        <dbReference type="RefSeq" id="XP_034250170.1"/>
    </source>
</evidence>
<evidence type="ECO:0000256" key="5">
    <source>
        <dbReference type="ARBA" id="ARBA00022759"/>
    </source>
</evidence>
<evidence type="ECO:0000256" key="2">
    <source>
        <dbReference type="ARBA" id="ARBA00022679"/>
    </source>
</evidence>
<dbReference type="InterPro" id="IPR043502">
    <property type="entry name" value="DNA/RNA_pol_sf"/>
</dbReference>
<evidence type="ECO:0000256" key="3">
    <source>
        <dbReference type="ARBA" id="ARBA00022695"/>
    </source>
</evidence>
<dbReference type="GO" id="GO:0003964">
    <property type="term" value="F:RNA-directed DNA polymerase activity"/>
    <property type="evidence" value="ECO:0007669"/>
    <property type="project" value="UniProtKB-KW"/>
</dbReference>
<dbReference type="PROSITE" id="PS50878">
    <property type="entry name" value="RT_POL"/>
    <property type="match status" value="1"/>
</dbReference>
<dbReference type="Gene3D" id="3.30.70.270">
    <property type="match status" value="2"/>
</dbReference>
<evidence type="ECO:0000256" key="8">
    <source>
        <dbReference type="SAM" id="MobiDB-lite"/>
    </source>
</evidence>
<keyword evidence="6" id="KW-0378">Hydrolase</keyword>
<dbReference type="InterPro" id="IPR041588">
    <property type="entry name" value="Integrase_H2C2"/>
</dbReference>
<feature type="region of interest" description="Disordered" evidence="8">
    <location>
        <begin position="668"/>
        <end position="689"/>
    </location>
</feature>
<dbReference type="RefSeq" id="XP_034250170.1">
    <property type="nucleotide sequence ID" value="XM_034394279.1"/>
</dbReference>
<dbReference type="EC" id="2.7.7.49" evidence="1"/>
<evidence type="ECO:0000256" key="7">
    <source>
        <dbReference type="ARBA" id="ARBA00022918"/>
    </source>
</evidence>
<evidence type="ECO:0000256" key="4">
    <source>
        <dbReference type="ARBA" id="ARBA00022722"/>
    </source>
</evidence>
<proteinExistence type="predicted"/>
<dbReference type="PANTHER" id="PTHR37984">
    <property type="entry name" value="PROTEIN CBG26694"/>
    <property type="match status" value="1"/>
</dbReference>
<dbReference type="GeneID" id="117650700"/>
<feature type="compositionally biased region" description="Acidic residues" evidence="8">
    <location>
        <begin position="969"/>
        <end position="981"/>
    </location>
</feature>
<evidence type="ECO:0000256" key="1">
    <source>
        <dbReference type="ARBA" id="ARBA00012493"/>
    </source>
</evidence>
<dbReference type="SUPFAM" id="SSF53098">
    <property type="entry name" value="Ribonuclease H-like"/>
    <property type="match status" value="1"/>
</dbReference>
<keyword evidence="7" id="KW-0695">RNA-directed DNA polymerase</keyword>
<protein>
    <recommendedName>
        <fullName evidence="1">RNA-directed DNA polymerase</fullName>
        <ecNumber evidence="1">2.7.7.49</ecNumber>
    </recommendedName>
</protein>
<reference evidence="11" key="1">
    <citation type="submission" date="2025-08" db="UniProtKB">
        <authorList>
            <consortium name="RefSeq"/>
        </authorList>
    </citation>
    <scope>IDENTIFICATION</scope>
    <source>
        <tissue evidence="11">Total insect</tissue>
    </source>
</reference>
<dbReference type="FunFam" id="1.10.340.70:FF:000001">
    <property type="entry name" value="Retrovirus-related Pol polyprotein from transposon gypsy-like Protein"/>
    <property type="match status" value="1"/>
</dbReference>
<dbReference type="FunFam" id="3.30.70.270:FF:000020">
    <property type="entry name" value="Transposon Tf2-6 polyprotein-like Protein"/>
    <property type="match status" value="1"/>
</dbReference>
<dbReference type="SUPFAM" id="SSF56672">
    <property type="entry name" value="DNA/RNA polymerases"/>
    <property type="match status" value="1"/>
</dbReference>
<dbReference type="InterPro" id="IPR050951">
    <property type="entry name" value="Retrovirus_Pol_polyprotein"/>
</dbReference>
<dbReference type="CDD" id="cd09274">
    <property type="entry name" value="RNase_HI_RT_Ty3"/>
    <property type="match status" value="1"/>
</dbReference>
<keyword evidence="3" id="KW-0548">Nucleotidyltransferase</keyword>
<dbReference type="PANTHER" id="PTHR37984:SF5">
    <property type="entry name" value="PROTEIN NYNRIN-LIKE"/>
    <property type="match status" value="1"/>
</dbReference>
<dbReference type="AlphaFoldDB" id="A0A6P8ZYH3"/>